<evidence type="ECO:0000313" key="2">
    <source>
        <dbReference type="EMBL" id="ETS04331.1"/>
    </source>
</evidence>
<organism evidence="2 3">
    <name type="scientific">Hypocrea jecorina (strain ATCC 56765 / BCRC 32924 / NRRL 11460 / Rut C-30)</name>
    <name type="common">Trichoderma reesei</name>
    <dbReference type="NCBI Taxonomy" id="1344414"/>
    <lineage>
        <taxon>Eukaryota</taxon>
        <taxon>Fungi</taxon>
        <taxon>Dikarya</taxon>
        <taxon>Ascomycota</taxon>
        <taxon>Pezizomycotina</taxon>
        <taxon>Sordariomycetes</taxon>
        <taxon>Hypocreomycetidae</taxon>
        <taxon>Hypocreales</taxon>
        <taxon>Hypocreaceae</taxon>
        <taxon>Trichoderma</taxon>
    </lineage>
</organism>
<dbReference type="HOGENOM" id="CLU_2055237_0_0_1"/>
<reference evidence="3" key="1">
    <citation type="journal article" date="2013" name="Ind. Biotechnol.">
        <title>Comparative genomics analysis of Trichoderma reesei strains.</title>
        <authorList>
            <person name="Koike H."/>
            <person name="Aerts A."/>
            <person name="LaButti K."/>
            <person name="Grigoriev I.V."/>
            <person name="Baker S.E."/>
        </authorList>
    </citation>
    <scope>NUCLEOTIDE SEQUENCE [LARGE SCALE GENOMIC DNA]</scope>
    <source>
        <strain evidence="3">ATCC 56765 / BCRC 32924 / NRRL 11460 / Rut C-30</strain>
    </source>
</reference>
<dbReference type="EMBL" id="KI911141">
    <property type="protein sequence ID" value="ETS04331.1"/>
    <property type="molecule type" value="Genomic_DNA"/>
</dbReference>
<name>A0A024SHV3_HYPJR</name>
<proteinExistence type="predicted"/>
<gene>
    <name evidence="2" type="ORF">M419DRAFT_73711</name>
</gene>
<feature type="non-terminal residue" evidence="2">
    <location>
        <position position="1"/>
    </location>
</feature>
<dbReference type="AlphaFoldDB" id="A0A024SHV3"/>
<evidence type="ECO:0000256" key="1">
    <source>
        <dbReference type="SAM" id="MobiDB-lite"/>
    </source>
</evidence>
<feature type="compositionally biased region" description="Basic residues" evidence="1">
    <location>
        <begin position="75"/>
        <end position="87"/>
    </location>
</feature>
<dbReference type="Proteomes" id="UP000024376">
    <property type="component" value="Unassembled WGS sequence"/>
</dbReference>
<protein>
    <submittedName>
        <fullName evidence="2">Uncharacterized protein</fullName>
    </submittedName>
</protein>
<dbReference type="KEGG" id="trr:M419DRAFT_73711"/>
<accession>A0A024SHV3</accession>
<feature type="region of interest" description="Disordered" evidence="1">
    <location>
        <begin position="67"/>
        <end position="87"/>
    </location>
</feature>
<evidence type="ECO:0000313" key="3">
    <source>
        <dbReference type="Proteomes" id="UP000024376"/>
    </source>
</evidence>
<sequence length="128" mass="14253">QWQLPDLRKDLGVLCGMTVPNIQRAPAKYYFGRACEKTANDWSSCAKQTSTLLRRETQRRRFTVCGPINGDRLKRPARSGAGKKKKAPRIGGAEAVCVNDAVRAGFFSMVYTYLTGKRCNLARLVKGL</sequence>